<dbReference type="GO" id="GO:0016787">
    <property type="term" value="F:hydrolase activity"/>
    <property type="evidence" value="ECO:0007669"/>
    <property type="project" value="UniProtKB-KW"/>
</dbReference>
<sequence>MEKVIEDYPLSSQVYVNDEVSWQARRTNDLMRCFVKRHMNKPFNIDQFRQFASKVDFVSGRSVTDMQIAEVDANGVSAQWLTTTTKLQPQRVILYFHGGGFCIHMPKTYNALVAQLCRKLNANALVPDYRLAPEHPFPAGVNDCYQSYCWLLQQGYKAENIIIAGDSAGGCLTLTTLQKIRDAGKRKPAAAVLLSPGTNCSIEDLMALEPNLESVDPMLNKQSLAAMINLYLPNEINQKDPLISPLYADYNGFPPLQCHVGSNELIFNHSASAMKKAVDAGVEARLHIWKDMPHVHPLFSWLPESKQAIDMMVEFMAKHLPDNNDEIANQ</sequence>
<name>A0ABY9U054_9GAMM</name>
<keyword evidence="2 5" id="KW-0378">Hydrolase</keyword>
<dbReference type="InterPro" id="IPR029058">
    <property type="entry name" value="AB_hydrolase_fold"/>
</dbReference>
<evidence type="ECO:0000313" key="5">
    <source>
        <dbReference type="EMBL" id="WNC74169.1"/>
    </source>
</evidence>
<evidence type="ECO:0000259" key="4">
    <source>
        <dbReference type="Pfam" id="PF07859"/>
    </source>
</evidence>
<evidence type="ECO:0000256" key="3">
    <source>
        <dbReference type="PROSITE-ProRule" id="PRU10038"/>
    </source>
</evidence>
<evidence type="ECO:0000313" key="6">
    <source>
        <dbReference type="Proteomes" id="UP001258994"/>
    </source>
</evidence>
<feature type="active site" evidence="3">
    <location>
        <position position="167"/>
    </location>
</feature>
<feature type="domain" description="Alpha/beta hydrolase fold-3" evidence="4">
    <location>
        <begin position="93"/>
        <end position="295"/>
    </location>
</feature>
<dbReference type="EMBL" id="CP134145">
    <property type="protein sequence ID" value="WNC74169.1"/>
    <property type="molecule type" value="Genomic_DNA"/>
</dbReference>
<dbReference type="Pfam" id="PF07859">
    <property type="entry name" value="Abhydrolase_3"/>
    <property type="match status" value="1"/>
</dbReference>
<dbReference type="InterPro" id="IPR033140">
    <property type="entry name" value="Lipase_GDXG_put_SER_AS"/>
</dbReference>
<comment type="similarity">
    <text evidence="1">Belongs to the 'GDXG' lipolytic enzyme family.</text>
</comment>
<gene>
    <name evidence="5" type="ORF">RGQ13_09305</name>
</gene>
<proteinExistence type="inferred from homology"/>
<protein>
    <submittedName>
        <fullName evidence="5">Alpha/beta hydrolase</fullName>
    </submittedName>
</protein>
<accession>A0ABY9U054</accession>
<dbReference type="PROSITE" id="PS01174">
    <property type="entry name" value="LIPASE_GDXG_SER"/>
    <property type="match status" value="1"/>
</dbReference>
<organism evidence="5 6">
    <name type="scientific">Thalassotalea psychrophila</name>
    <dbReference type="NCBI Taxonomy" id="3065647"/>
    <lineage>
        <taxon>Bacteria</taxon>
        <taxon>Pseudomonadati</taxon>
        <taxon>Pseudomonadota</taxon>
        <taxon>Gammaproteobacteria</taxon>
        <taxon>Alteromonadales</taxon>
        <taxon>Colwelliaceae</taxon>
        <taxon>Thalassotalea</taxon>
    </lineage>
</organism>
<dbReference type="PANTHER" id="PTHR48081:SF8">
    <property type="entry name" value="ALPHA_BETA HYDROLASE FOLD-3 DOMAIN-CONTAINING PROTEIN-RELATED"/>
    <property type="match status" value="1"/>
</dbReference>
<evidence type="ECO:0000256" key="1">
    <source>
        <dbReference type="ARBA" id="ARBA00010515"/>
    </source>
</evidence>
<reference evidence="6" key="1">
    <citation type="submission" date="2023-09" db="EMBL/GenBank/DDBJ databases">
        <authorList>
            <person name="Li S."/>
            <person name="Li X."/>
            <person name="Zhang C."/>
            <person name="Zhao Z."/>
        </authorList>
    </citation>
    <scope>NUCLEOTIDE SEQUENCE [LARGE SCALE GENOMIC DNA]</scope>
    <source>
        <strain evidence="6">SQ149</strain>
    </source>
</reference>
<dbReference type="PANTHER" id="PTHR48081">
    <property type="entry name" value="AB HYDROLASE SUPERFAMILY PROTEIN C4A8.06C"/>
    <property type="match status" value="1"/>
</dbReference>
<keyword evidence="6" id="KW-1185">Reference proteome</keyword>
<dbReference type="Proteomes" id="UP001258994">
    <property type="component" value="Chromosome"/>
</dbReference>
<dbReference type="InterPro" id="IPR013094">
    <property type="entry name" value="AB_hydrolase_3"/>
</dbReference>
<dbReference type="Gene3D" id="3.40.50.1820">
    <property type="entry name" value="alpha/beta hydrolase"/>
    <property type="match status" value="1"/>
</dbReference>
<dbReference type="InterPro" id="IPR050300">
    <property type="entry name" value="GDXG_lipolytic_enzyme"/>
</dbReference>
<dbReference type="RefSeq" id="WP_348393276.1">
    <property type="nucleotide sequence ID" value="NZ_CP134145.1"/>
</dbReference>
<dbReference type="SUPFAM" id="SSF53474">
    <property type="entry name" value="alpha/beta-Hydrolases"/>
    <property type="match status" value="1"/>
</dbReference>
<evidence type="ECO:0000256" key="2">
    <source>
        <dbReference type="ARBA" id="ARBA00022801"/>
    </source>
</evidence>